<dbReference type="InterPro" id="IPR002763">
    <property type="entry name" value="DUF72"/>
</dbReference>
<evidence type="ECO:0000313" key="1">
    <source>
        <dbReference type="EMBL" id="ABV34342.1"/>
    </source>
</evidence>
<reference evidence="1 2" key="1">
    <citation type="submission" date="2007-08" db="EMBL/GenBank/DDBJ databases">
        <title>Complete sequence of Thermotoga lettingae TMO.</title>
        <authorList>
            <consortium name="US DOE Joint Genome Institute"/>
            <person name="Copeland A."/>
            <person name="Lucas S."/>
            <person name="Lapidus A."/>
            <person name="Barry K."/>
            <person name="Glavina del Rio T."/>
            <person name="Dalin E."/>
            <person name="Tice H."/>
            <person name="Pitluck S."/>
            <person name="Foster B."/>
            <person name="Bruce D."/>
            <person name="Schmutz J."/>
            <person name="Larimer F."/>
            <person name="Land M."/>
            <person name="Hauser L."/>
            <person name="Kyrpides N."/>
            <person name="Mikhailova N."/>
            <person name="Nelson K."/>
            <person name="Gogarten J.P."/>
            <person name="Noll K."/>
            <person name="Richardson P."/>
        </authorList>
    </citation>
    <scope>NUCLEOTIDE SEQUENCE [LARGE SCALE GENOMIC DNA]</scope>
    <source>
        <strain evidence="2">ATCC BAA-301 / DSM 14385 / NBRC 107922 / TMO</strain>
    </source>
</reference>
<dbReference type="Gene3D" id="3.20.20.410">
    <property type="entry name" value="Protein of unknown function UPF0759"/>
    <property type="match status" value="1"/>
</dbReference>
<dbReference type="SUPFAM" id="SSF117396">
    <property type="entry name" value="TM1631-like"/>
    <property type="match status" value="1"/>
</dbReference>
<evidence type="ECO:0008006" key="3">
    <source>
        <dbReference type="Google" id="ProtNLM"/>
    </source>
</evidence>
<name>A8F858_PSELT</name>
<dbReference type="HOGENOM" id="CLU_046519_0_1_0"/>
<dbReference type="AlphaFoldDB" id="A8F858"/>
<evidence type="ECO:0000313" key="2">
    <source>
        <dbReference type="Proteomes" id="UP000002016"/>
    </source>
</evidence>
<dbReference type="eggNOG" id="COG1801">
    <property type="taxonomic scope" value="Bacteria"/>
</dbReference>
<dbReference type="OrthoDB" id="9780310at2"/>
<accession>A8F858</accession>
<keyword evidence="2" id="KW-1185">Reference proteome</keyword>
<dbReference type="PANTHER" id="PTHR30348">
    <property type="entry name" value="UNCHARACTERIZED PROTEIN YECE"/>
    <property type="match status" value="1"/>
</dbReference>
<dbReference type="Pfam" id="PF01904">
    <property type="entry name" value="DUF72"/>
    <property type="match status" value="1"/>
</dbReference>
<dbReference type="KEGG" id="tle:Tlet_1788"/>
<dbReference type="STRING" id="416591.Tlet_1788"/>
<dbReference type="Proteomes" id="UP000002016">
    <property type="component" value="Chromosome"/>
</dbReference>
<dbReference type="PANTHER" id="PTHR30348:SF13">
    <property type="entry name" value="UPF0759 PROTEIN YUNF"/>
    <property type="match status" value="1"/>
</dbReference>
<organism evidence="1 2">
    <name type="scientific">Pseudothermotoga lettingae (strain ATCC BAA-301 / DSM 14385 / NBRC 107922 / TMO)</name>
    <name type="common">Thermotoga lettingae</name>
    <dbReference type="NCBI Taxonomy" id="416591"/>
    <lineage>
        <taxon>Bacteria</taxon>
        <taxon>Thermotogati</taxon>
        <taxon>Thermotogota</taxon>
        <taxon>Thermotogae</taxon>
        <taxon>Thermotogales</taxon>
        <taxon>Thermotogaceae</taxon>
        <taxon>Pseudothermotoga</taxon>
    </lineage>
</organism>
<sequence>MLYIGTSGYYFDDWIGAVYPEKISRSAMIKYYSAVWKFNAVELNFTYYGLPGYKTIVSMVRKTPSSLVFSVKVPGSITHEGWKNSHFPREDIKFLLNALEPMILEKRLKVLLAQFPYSFTYSKENVDYLKKIRDTSTIPIAIEFRHKSWNTDDVYRFLEENEMCYVIVDEPQIRNLFPYRPLKTSDISYFRFHGRNSKWFVSSSERYNYDYSEEELELFKIDIEKLLRKSLDTFVFFNNCYRGKAVKNAIKLRSMIDNSFFGGYFFQ</sequence>
<protein>
    <recommendedName>
        <fullName evidence="3">DUF72 domain-containing protein</fullName>
    </recommendedName>
</protein>
<proteinExistence type="predicted"/>
<dbReference type="RefSeq" id="WP_012003818.1">
    <property type="nucleotide sequence ID" value="NC_009828.1"/>
</dbReference>
<dbReference type="InterPro" id="IPR036520">
    <property type="entry name" value="UPF0759_sf"/>
</dbReference>
<gene>
    <name evidence="1" type="ordered locus">Tlet_1788</name>
</gene>
<dbReference type="EMBL" id="CP000812">
    <property type="protein sequence ID" value="ABV34342.1"/>
    <property type="molecule type" value="Genomic_DNA"/>
</dbReference>
<reference evidence="1 2" key="2">
    <citation type="journal article" date="2009" name="Proc. Natl. Acad. Sci. U.S.A.">
        <title>On the chimeric nature, thermophilic origin, and phylogenetic placement of the Thermotogales.</title>
        <authorList>
            <person name="Zhaxybayeva O."/>
            <person name="Swithers K.S."/>
            <person name="Lapierre P."/>
            <person name="Fournier G.P."/>
            <person name="Bickhart D.M."/>
            <person name="DeBoy R.T."/>
            <person name="Nelson K.E."/>
            <person name="Nesbo C.L."/>
            <person name="Doolittle W.F."/>
            <person name="Gogarten J.P."/>
            <person name="Noll K.M."/>
        </authorList>
    </citation>
    <scope>NUCLEOTIDE SEQUENCE [LARGE SCALE GENOMIC DNA]</scope>
    <source>
        <strain evidence="2">ATCC BAA-301 / DSM 14385 / NBRC 107922 / TMO</strain>
    </source>
</reference>